<keyword evidence="4" id="KW-0967">Endosome</keyword>
<evidence type="ECO:0000256" key="4">
    <source>
        <dbReference type="ARBA" id="ARBA00022753"/>
    </source>
</evidence>
<keyword evidence="3" id="KW-0813">Transport</keyword>
<dbReference type="PANTHER" id="PTHR13673">
    <property type="entry name" value="ESOPHAGEAL CANCER ASSOCIATED PROTEIN"/>
    <property type="match status" value="1"/>
</dbReference>
<dbReference type="GO" id="GO:0015031">
    <property type="term" value="P:protein transport"/>
    <property type="evidence" value="ECO:0007669"/>
    <property type="project" value="UniProtKB-KW"/>
</dbReference>
<reference evidence="6 7" key="1">
    <citation type="submission" date="2023-03" db="EMBL/GenBank/DDBJ databases">
        <title>Genome insight into feeding habits of ladybird beetles.</title>
        <authorList>
            <person name="Li H.-S."/>
            <person name="Huang Y.-H."/>
            <person name="Pang H."/>
        </authorList>
    </citation>
    <scope>NUCLEOTIDE SEQUENCE [LARGE SCALE GENOMIC DNA]</scope>
    <source>
        <strain evidence="6">SYSU_2023b</strain>
        <tissue evidence="6">Whole body</tissue>
    </source>
</reference>
<dbReference type="Proteomes" id="UP001431783">
    <property type="component" value="Unassembled WGS sequence"/>
</dbReference>
<gene>
    <name evidence="6" type="ORF">WA026_004949</name>
</gene>
<comment type="similarity">
    <text evidence="2">Belongs to the VPS35L family.</text>
</comment>
<accession>A0AAW1UU20</accession>
<proteinExistence type="inferred from homology"/>
<protein>
    <submittedName>
        <fullName evidence="6">Uncharacterized protein</fullName>
    </submittedName>
</protein>
<evidence type="ECO:0000256" key="2">
    <source>
        <dbReference type="ARBA" id="ARBA00010704"/>
    </source>
</evidence>
<comment type="caution">
    <text evidence="6">The sequence shown here is derived from an EMBL/GenBank/DDBJ whole genome shotgun (WGS) entry which is preliminary data.</text>
</comment>
<dbReference type="AlphaFoldDB" id="A0AAW1UU20"/>
<dbReference type="InterPro" id="IPR029705">
    <property type="entry name" value="VPS35L"/>
</dbReference>
<keyword evidence="5" id="KW-0653">Protein transport</keyword>
<sequence>MVQIFFNICMKVDRRHLDRKKRILIPVQDHPLKSFVVTQRVPRKLSCSQVSDESLEIGLSKTDSLERDIMDPLTKLALQHMDPLSNILKENVEMNIPNFDKPIFTPIQIWNNKKTSILNKYTTSNKISVVSSYLTDGDKIVVKNQNSVVDKVQHRLEQLDWCEETFKKKLELTQAEYIGRIDMLNKELVSAWNSEQRVKAVKIVIQCAKLLADTDIMSFYPSKFVLITEILDIFGHFVYDRLKHIAETKTGSNKVYKLPENFTPDMISDSAKETCLNWFHKIASIRELVPRLYVELAIIRSYSFLSTKEGPDTLFRITKMINGIGNPLAAIYARCYLCKIAQTVPNCNSNSCVLENLQYIIENHHHLFNQGMNAAIKREEISIHKYLDLYTPALDFIMEIIVNDATDDILDKIFNQCLQKGRSSLILNTILSVFKPSYVSNRTVEFLEMIGQCAEDGYPVSGLLCSLGNSLGKYPPSSDQRKPILRNIGKYSNAFHDLDNYISFVEAWMPFIANNFKVREINTMLGDIISRISGRTDCENYVNQFKNIVKIIVQDVEDFEALFMVDNFLPFLDLFQQEIVKVEVCKMILTCCKNDAKITDPMIISSLSFLCSILHDSVDALTPDDELRQIGQIICNIIRKIDYGRDFEQQLNFYVEARGSFANIDSVLIELIQKTNFLMRTLASELP</sequence>
<keyword evidence="7" id="KW-1185">Reference proteome</keyword>
<dbReference type="GO" id="GO:0032456">
    <property type="term" value="P:endocytic recycling"/>
    <property type="evidence" value="ECO:0007669"/>
    <property type="project" value="InterPro"/>
</dbReference>
<evidence type="ECO:0000256" key="5">
    <source>
        <dbReference type="ARBA" id="ARBA00022927"/>
    </source>
</evidence>
<name>A0AAW1UU20_9CUCU</name>
<comment type="subcellular location">
    <subcellularLocation>
        <location evidence="1">Endosome</location>
    </subcellularLocation>
</comment>
<dbReference type="GO" id="GO:0005768">
    <property type="term" value="C:endosome"/>
    <property type="evidence" value="ECO:0007669"/>
    <property type="project" value="UniProtKB-SubCell"/>
</dbReference>
<evidence type="ECO:0000256" key="1">
    <source>
        <dbReference type="ARBA" id="ARBA00004177"/>
    </source>
</evidence>
<dbReference type="EMBL" id="JARQZJ010000092">
    <property type="protein sequence ID" value="KAK9884013.1"/>
    <property type="molecule type" value="Genomic_DNA"/>
</dbReference>
<dbReference type="PANTHER" id="PTHR13673:SF0">
    <property type="entry name" value="VPS35 ENDOSOMAL PROTEIN-SORTING FACTOR-LIKE"/>
    <property type="match status" value="1"/>
</dbReference>
<evidence type="ECO:0000313" key="6">
    <source>
        <dbReference type="EMBL" id="KAK9884013.1"/>
    </source>
</evidence>
<evidence type="ECO:0000256" key="3">
    <source>
        <dbReference type="ARBA" id="ARBA00022448"/>
    </source>
</evidence>
<evidence type="ECO:0000313" key="7">
    <source>
        <dbReference type="Proteomes" id="UP001431783"/>
    </source>
</evidence>
<organism evidence="6 7">
    <name type="scientific">Henosepilachna vigintioctopunctata</name>
    <dbReference type="NCBI Taxonomy" id="420089"/>
    <lineage>
        <taxon>Eukaryota</taxon>
        <taxon>Metazoa</taxon>
        <taxon>Ecdysozoa</taxon>
        <taxon>Arthropoda</taxon>
        <taxon>Hexapoda</taxon>
        <taxon>Insecta</taxon>
        <taxon>Pterygota</taxon>
        <taxon>Neoptera</taxon>
        <taxon>Endopterygota</taxon>
        <taxon>Coleoptera</taxon>
        <taxon>Polyphaga</taxon>
        <taxon>Cucujiformia</taxon>
        <taxon>Coccinelloidea</taxon>
        <taxon>Coccinellidae</taxon>
        <taxon>Epilachninae</taxon>
        <taxon>Epilachnini</taxon>
        <taxon>Henosepilachna</taxon>
    </lineage>
</organism>